<keyword evidence="1" id="KW-0805">Transcription regulation</keyword>
<sequence length="123" mass="13685">MDFHGCMPARPLRFDAMLQAGGTAQMRWIGFLNLLMTYMIGPEPTPDARTLEFLQQSALFILIHALHADHGAGFGPQPLMPRHVKRAEGYIREHLRDDIKLTDIASAAGVSVRSLSEGFQRAL</sequence>
<evidence type="ECO:0000256" key="1">
    <source>
        <dbReference type="ARBA" id="ARBA00023015"/>
    </source>
</evidence>
<comment type="caution">
    <text evidence="4">The sequence shown here is derived from an EMBL/GenBank/DDBJ whole genome shotgun (WGS) entry which is preliminary data.</text>
</comment>
<dbReference type="SUPFAM" id="SSF46689">
    <property type="entry name" value="Homeodomain-like"/>
    <property type="match status" value="1"/>
</dbReference>
<accession>A0A7W2QXC2</accession>
<gene>
    <name evidence="4" type="ORF">H4B97_25315</name>
</gene>
<dbReference type="GO" id="GO:0043565">
    <property type="term" value="F:sequence-specific DNA binding"/>
    <property type="evidence" value="ECO:0007669"/>
    <property type="project" value="InterPro"/>
</dbReference>
<proteinExistence type="predicted"/>
<feature type="domain" description="HTH araC/xylS-type" evidence="3">
    <location>
        <begin position="85"/>
        <end position="123"/>
    </location>
</feature>
<dbReference type="InterPro" id="IPR018060">
    <property type="entry name" value="HTH_AraC"/>
</dbReference>
<dbReference type="GO" id="GO:0003700">
    <property type="term" value="F:DNA-binding transcription factor activity"/>
    <property type="evidence" value="ECO:0007669"/>
    <property type="project" value="InterPro"/>
</dbReference>
<dbReference type="EMBL" id="JACGCZ010000085">
    <property type="protein sequence ID" value="MBA6145750.1"/>
    <property type="molecule type" value="Genomic_DNA"/>
</dbReference>
<organism evidence="4 5">
    <name type="scientific">Pseudomonas juntendi</name>
    <dbReference type="NCBI Taxonomy" id="2666183"/>
    <lineage>
        <taxon>Bacteria</taxon>
        <taxon>Pseudomonadati</taxon>
        <taxon>Pseudomonadota</taxon>
        <taxon>Gammaproteobacteria</taxon>
        <taxon>Pseudomonadales</taxon>
        <taxon>Pseudomonadaceae</taxon>
        <taxon>Pseudomonas</taxon>
    </lineage>
</organism>
<name>A0A7W2QXC2_9PSED</name>
<reference evidence="4 5" key="1">
    <citation type="submission" date="2020-07" db="EMBL/GenBank/DDBJ databases">
        <title>Diversity of carbapenemase encoding genes among Pseudomonas putida group clinical isolates in a tertiary Brazilian hospital.</title>
        <authorList>
            <person name="Alberto-Lei F."/>
            <person name="Nodari C.S."/>
            <person name="Streling A.P."/>
            <person name="Paulino J.T."/>
            <person name="Bessa-Neto F.O."/>
            <person name="Cayo R."/>
            <person name="Gales A.C."/>
        </authorList>
    </citation>
    <scope>NUCLEOTIDE SEQUENCE [LARGE SCALE GENOMIC DNA]</scope>
    <source>
        <strain evidence="4 5">12273</strain>
    </source>
</reference>
<evidence type="ECO:0000313" key="4">
    <source>
        <dbReference type="EMBL" id="MBA6145750.1"/>
    </source>
</evidence>
<dbReference type="PROSITE" id="PS01124">
    <property type="entry name" value="HTH_ARAC_FAMILY_2"/>
    <property type="match status" value="1"/>
</dbReference>
<dbReference type="RefSeq" id="WP_050492257.1">
    <property type="nucleotide sequence ID" value="NZ_BQIS01000051.1"/>
</dbReference>
<protein>
    <submittedName>
        <fullName evidence="4">Helix-turn-helix transcriptional regulator</fullName>
    </submittedName>
</protein>
<dbReference type="Proteomes" id="UP000590738">
    <property type="component" value="Unassembled WGS sequence"/>
</dbReference>
<dbReference type="InterPro" id="IPR009057">
    <property type="entry name" value="Homeodomain-like_sf"/>
</dbReference>
<dbReference type="AlphaFoldDB" id="A0A7W2QXC2"/>
<dbReference type="Gene3D" id="1.10.10.60">
    <property type="entry name" value="Homeodomain-like"/>
    <property type="match status" value="1"/>
</dbReference>
<evidence type="ECO:0000256" key="2">
    <source>
        <dbReference type="ARBA" id="ARBA00023163"/>
    </source>
</evidence>
<keyword evidence="2" id="KW-0804">Transcription</keyword>
<evidence type="ECO:0000313" key="5">
    <source>
        <dbReference type="Proteomes" id="UP000590738"/>
    </source>
</evidence>
<evidence type="ECO:0000259" key="3">
    <source>
        <dbReference type="PROSITE" id="PS01124"/>
    </source>
</evidence>